<dbReference type="GO" id="GO:0016301">
    <property type="term" value="F:kinase activity"/>
    <property type="evidence" value="ECO:0007669"/>
    <property type="project" value="UniProtKB-KW"/>
</dbReference>
<gene>
    <name evidence="1" type="ORF">AD0028_1160</name>
</gene>
<evidence type="ECO:0000313" key="2">
    <source>
        <dbReference type="Proteomes" id="UP000193664"/>
    </source>
</evidence>
<dbReference type="Gene3D" id="3.30.420.40">
    <property type="match status" value="1"/>
</dbReference>
<comment type="caution">
    <text evidence="1">The sequence shown here is derived from an EMBL/GenBank/DDBJ whole genome shotgun (WGS) entry which is preliminary data.</text>
</comment>
<organism evidence="1 2">
    <name type="scientific">Bifidobacterium adolescentis</name>
    <dbReference type="NCBI Taxonomy" id="1680"/>
    <lineage>
        <taxon>Bacteria</taxon>
        <taxon>Bacillati</taxon>
        <taxon>Actinomycetota</taxon>
        <taxon>Actinomycetes</taxon>
        <taxon>Bifidobacteriales</taxon>
        <taxon>Bifidobacteriaceae</taxon>
        <taxon>Bifidobacterium</taxon>
    </lineage>
</organism>
<dbReference type="Proteomes" id="UP000193664">
    <property type="component" value="Unassembled WGS sequence"/>
</dbReference>
<proteinExistence type="predicted"/>
<evidence type="ECO:0000313" key="1">
    <source>
        <dbReference type="EMBL" id="OSG93792.1"/>
    </source>
</evidence>
<reference evidence="1 2" key="1">
    <citation type="journal article" date="2016" name="Sci. Rep.">
        <title>Evaluation of genetic diversity among strains of the human gut commensal Bifidobacterium adolescentis.</title>
        <authorList>
            <person name="Duranti S."/>
            <person name="Milani C."/>
            <person name="Lugli G.A."/>
            <person name="Mancabelli L."/>
            <person name="Turroni F."/>
            <person name="Ferrario C."/>
            <person name="Mangifesta M."/>
            <person name="Viappiani A."/>
            <person name="Sanchez B."/>
            <person name="Margolles A."/>
            <person name="van Sinderen D."/>
            <person name="Ventura M."/>
        </authorList>
    </citation>
    <scope>NUCLEOTIDE SEQUENCE [LARGE SCALE GENOMIC DNA]</scope>
    <source>
        <strain evidence="1 2">AD2-8</strain>
    </source>
</reference>
<protein>
    <submittedName>
        <fullName evidence="1">Carbohydrate kinase</fullName>
    </submittedName>
</protein>
<sequence>MLGIPVENVAVNELGGLGDAMCSAVGTGLYKDFQEAFDHMSKPGKRFEPRIDQTAIYDRKYKAYESVLRVTDAGWNTLSVMQNSPTH</sequence>
<dbReference type="RefSeq" id="WP_021913084.1">
    <property type="nucleotide sequence ID" value="NZ_CYYG01000001.1"/>
</dbReference>
<dbReference type="AlphaFoldDB" id="A0A173WJW5"/>
<dbReference type="InterPro" id="IPR043129">
    <property type="entry name" value="ATPase_NBD"/>
</dbReference>
<accession>A0A173WJW5</accession>
<dbReference type="SUPFAM" id="SSF53067">
    <property type="entry name" value="Actin-like ATPase domain"/>
    <property type="match status" value="1"/>
</dbReference>
<keyword evidence="1" id="KW-0418">Kinase</keyword>
<name>A0A173WJW5_BIFAD</name>
<dbReference type="EMBL" id="LNKF01000004">
    <property type="protein sequence ID" value="OSG93792.1"/>
    <property type="molecule type" value="Genomic_DNA"/>
</dbReference>
<keyword evidence="1" id="KW-0808">Transferase</keyword>